<evidence type="ECO:0000256" key="1">
    <source>
        <dbReference type="ARBA" id="ARBA00009881"/>
    </source>
</evidence>
<reference evidence="6 7" key="1">
    <citation type="submission" date="2020-08" db="EMBL/GenBank/DDBJ databases">
        <title>Genomic Encyclopedia of Type Strains, Phase IV (KMG-IV): sequencing the most valuable type-strain genomes for metagenomic binning, comparative biology and taxonomic classification.</title>
        <authorList>
            <person name="Goeker M."/>
        </authorList>
    </citation>
    <scope>NUCLEOTIDE SEQUENCE [LARGE SCALE GENOMIC DNA]</scope>
    <source>
        <strain evidence="6 7">DSM 27163</strain>
    </source>
</reference>
<dbReference type="EMBL" id="JACIJH010000001">
    <property type="protein sequence ID" value="MBB5705073.1"/>
    <property type="molecule type" value="Genomic_DNA"/>
</dbReference>
<evidence type="ECO:0000313" key="6">
    <source>
        <dbReference type="EMBL" id="MBB5705073.1"/>
    </source>
</evidence>
<dbReference type="Pfam" id="PF03060">
    <property type="entry name" value="NMO"/>
    <property type="match status" value="1"/>
</dbReference>
<protein>
    <submittedName>
        <fullName evidence="6">Nitronate monooxygenase</fullName>
        <ecNumber evidence="6">1.13.12.16</ecNumber>
    </submittedName>
</protein>
<dbReference type="PANTHER" id="PTHR42747:SF4">
    <property type="entry name" value="BLR1330 PROTEIN"/>
    <property type="match status" value="1"/>
</dbReference>
<proteinExistence type="inferred from homology"/>
<keyword evidence="4 6" id="KW-0560">Oxidoreductase</keyword>
<sequence length="342" mass="36627">MALPDRLHDRMLLPAVCAPMFLVSGPDLVEAACRAGIVGALPRANARDIGTFEAWLKQIRDRLDRHAAENPGARIGPLAVNLATRMQEEELRANLDLCGRYGVEIIISATGDPTELAKQVHDWGGLLWHDVVSLRFAEKAMKAGVDGMTCVGAGGGGHSGNIGHLVLVPKIREMFDGTLMMAGSISTGAAIRAAEILGADLAYMGTRFIATQESRVDPAYHAMLVESNSSDLMFTGKVAGVPANWLVRSMERVGLDPRNLPVPEGKGMRHDHLPEGVRPWKNLWSAGQGIDLIHDIPSVGELVERLRGEYRAACALPAFGASEGVHREAEISPGVSADAGDR</sequence>
<keyword evidence="2" id="KW-0285">Flavoprotein</keyword>
<dbReference type="Proteomes" id="UP000537161">
    <property type="component" value="Unassembled WGS sequence"/>
</dbReference>
<comment type="caution">
    <text evidence="6">The sequence shown here is derived from an EMBL/GenBank/DDBJ whole genome shotgun (WGS) entry which is preliminary data.</text>
</comment>
<keyword evidence="5 6" id="KW-0503">Monooxygenase</keyword>
<evidence type="ECO:0000256" key="5">
    <source>
        <dbReference type="ARBA" id="ARBA00023033"/>
    </source>
</evidence>
<dbReference type="RefSeq" id="WP_184094777.1">
    <property type="nucleotide sequence ID" value="NZ_JACIJH010000001.1"/>
</dbReference>
<evidence type="ECO:0000256" key="2">
    <source>
        <dbReference type="ARBA" id="ARBA00022630"/>
    </source>
</evidence>
<dbReference type="InterPro" id="IPR004136">
    <property type="entry name" value="NMO"/>
</dbReference>
<keyword evidence="7" id="KW-1185">Reference proteome</keyword>
<accession>A0A7W9ENZ5</accession>
<dbReference type="CDD" id="cd04730">
    <property type="entry name" value="NPD_like"/>
    <property type="match status" value="1"/>
</dbReference>
<gene>
    <name evidence="6" type="ORF">FHR21_000398</name>
</gene>
<organism evidence="6 7">
    <name type="scientific">Sphingopyxis panaciterrulae</name>
    <dbReference type="NCBI Taxonomy" id="462372"/>
    <lineage>
        <taxon>Bacteria</taxon>
        <taxon>Pseudomonadati</taxon>
        <taxon>Pseudomonadota</taxon>
        <taxon>Alphaproteobacteria</taxon>
        <taxon>Sphingomonadales</taxon>
        <taxon>Sphingomonadaceae</taxon>
        <taxon>Sphingopyxis</taxon>
    </lineage>
</organism>
<dbReference type="InterPro" id="IPR013785">
    <property type="entry name" value="Aldolase_TIM"/>
</dbReference>
<dbReference type="PANTHER" id="PTHR42747">
    <property type="entry name" value="NITRONATE MONOOXYGENASE-RELATED"/>
    <property type="match status" value="1"/>
</dbReference>
<evidence type="ECO:0000256" key="3">
    <source>
        <dbReference type="ARBA" id="ARBA00022643"/>
    </source>
</evidence>
<comment type="similarity">
    <text evidence="1">Belongs to the nitronate monooxygenase family. NMO class I subfamily.</text>
</comment>
<dbReference type="EC" id="1.13.12.16" evidence="6"/>
<keyword evidence="3" id="KW-0288">FMN</keyword>
<evidence type="ECO:0000313" key="7">
    <source>
        <dbReference type="Proteomes" id="UP000537161"/>
    </source>
</evidence>
<dbReference type="AlphaFoldDB" id="A0A7W9ENZ5"/>
<name>A0A7W9ENZ5_9SPHN</name>
<evidence type="ECO:0000256" key="4">
    <source>
        <dbReference type="ARBA" id="ARBA00023002"/>
    </source>
</evidence>
<dbReference type="Gene3D" id="3.20.20.70">
    <property type="entry name" value="Aldolase class I"/>
    <property type="match status" value="1"/>
</dbReference>
<dbReference type="SUPFAM" id="SSF51412">
    <property type="entry name" value="Inosine monophosphate dehydrogenase (IMPDH)"/>
    <property type="match status" value="1"/>
</dbReference>
<dbReference type="GO" id="GO:0018580">
    <property type="term" value="F:nitronate monooxygenase activity"/>
    <property type="evidence" value="ECO:0007669"/>
    <property type="project" value="UniProtKB-EC"/>
</dbReference>